<organism evidence="2 3">
    <name type="scientific">Cochliobolus sativus (strain ND90Pr / ATCC 201652)</name>
    <name type="common">Common root rot and spot blotch fungus</name>
    <name type="synonym">Bipolaris sorokiniana</name>
    <dbReference type="NCBI Taxonomy" id="665912"/>
    <lineage>
        <taxon>Eukaryota</taxon>
        <taxon>Fungi</taxon>
        <taxon>Dikarya</taxon>
        <taxon>Ascomycota</taxon>
        <taxon>Pezizomycotina</taxon>
        <taxon>Dothideomycetes</taxon>
        <taxon>Pleosporomycetidae</taxon>
        <taxon>Pleosporales</taxon>
        <taxon>Pleosporineae</taxon>
        <taxon>Pleosporaceae</taxon>
        <taxon>Bipolaris</taxon>
    </lineage>
</organism>
<dbReference type="RefSeq" id="XP_007700473.1">
    <property type="nucleotide sequence ID" value="XM_007702283.1"/>
</dbReference>
<dbReference type="HOGENOM" id="CLU_2043607_0_0_1"/>
<keyword evidence="3" id="KW-1185">Reference proteome</keyword>
<gene>
    <name evidence="2" type="ORF">COCSADRAFT_37628</name>
</gene>
<feature type="signal peptide" evidence="1">
    <location>
        <begin position="1"/>
        <end position="25"/>
    </location>
</feature>
<dbReference type="GeneID" id="19139033"/>
<dbReference type="OrthoDB" id="3903894at2759"/>
<keyword evidence="1" id="KW-0732">Signal</keyword>
<feature type="chain" id="PRO_5004025615" evidence="1">
    <location>
        <begin position="26"/>
        <end position="121"/>
    </location>
</feature>
<protein>
    <submittedName>
        <fullName evidence="2">Uncharacterized protein</fullName>
    </submittedName>
</protein>
<dbReference type="AlphaFoldDB" id="M2T4D3"/>
<dbReference type="KEGG" id="bsc:COCSADRAFT_37628"/>
<feature type="non-terminal residue" evidence="2">
    <location>
        <position position="121"/>
    </location>
</feature>
<name>M2T4D3_COCSN</name>
<dbReference type="EMBL" id="KB445644">
    <property type="protein sequence ID" value="EMD63882.1"/>
    <property type="molecule type" value="Genomic_DNA"/>
</dbReference>
<reference evidence="2 3" key="1">
    <citation type="journal article" date="2012" name="PLoS Pathog.">
        <title>Diverse lifestyles and strategies of plant pathogenesis encoded in the genomes of eighteen Dothideomycetes fungi.</title>
        <authorList>
            <person name="Ohm R.A."/>
            <person name="Feau N."/>
            <person name="Henrissat B."/>
            <person name="Schoch C.L."/>
            <person name="Horwitz B.A."/>
            <person name="Barry K.W."/>
            <person name="Condon B.J."/>
            <person name="Copeland A.C."/>
            <person name="Dhillon B."/>
            <person name="Glaser F."/>
            <person name="Hesse C.N."/>
            <person name="Kosti I."/>
            <person name="LaButti K."/>
            <person name="Lindquist E.A."/>
            <person name="Lucas S."/>
            <person name="Salamov A.A."/>
            <person name="Bradshaw R.E."/>
            <person name="Ciuffetti L."/>
            <person name="Hamelin R.C."/>
            <person name="Kema G.H.J."/>
            <person name="Lawrence C."/>
            <person name="Scott J.A."/>
            <person name="Spatafora J.W."/>
            <person name="Turgeon B.G."/>
            <person name="de Wit P.J.G.M."/>
            <person name="Zhong S."/>
            <person name="Goodwin S.B."/>
            <person name="Grigoriev I.V."/>
        </authorList>
    </citation>
    <scope>NUCLEOTIDE SEQUENCE [LARGE SCALE GENOMIC DNA]</scope>
    <source>
        <strain evidence="3">ND90Pr / ATCC 201652</strain>
    </source>
</reference>
<dbReference type="Proteomes" id="UP000016934">
    <property type="component" value="Unassembled WGS sequence"/>
</dbReference>
<accession>M2T4D3</accession>
<evidence type="ECO:0000313" key="3">
    <source>
        <dbReference type="Proteomes" id="UP000016934"/>
    </source>
</evidence>
<evidence type="ECO:0000313" key="2">
    <source>
        <dbReference type="EMBL" id="EMD63882.1"/>
    </source>
</evidence>
<evidence type="ECO:0000256" key="1">
    <source>
        <dbReference type="SAM" id="SignalP"/>
    </source>
</evidence>
<sequence>EERSEASLEVNTLLLLLIITTELTAYKNKFPDLERFDGTRKNYLSWKFKYEGKLEYDVAMFLMEDSKVRYKLMLYISKNRSLKEYIDKVIELFNDLLRRPPRDCYSCGEPGYLARNYPNNV</sequence>
<reference evidence="3" key="2">
    <citation type="journal article" date="2013" name="PLoS Genet.">
        <title>Comparative genome structure, secondary metabolite, and effector coding capacity across Cochliobolus pathogens.</title>
        <authorList>
            <person name="Condon B.J."/>
            <person name="Leng Y."/>
            <person name="Wu D."/>
            <person name="Bushley K.E."/>
            <person name="Ohm R.A."/>
            <person name="Otillar R."/>
            <person name="Martin J."/>
            <person name="Schackwitz W."/>
            <person name="Grimwood J."/>
            <person name="MohdZainudin N."/>
            <person name="Xue C."/>
            <person name="Wang R."/>
            <person name="Manning V.A."/>
            <person name="Dhillon B."/>
            <person name="Tu Z.J."/>
            <person name="Steffenson B.J."/>
            <person name="Salamov A."/>
            <person name="Sun H."/>
            <person name="Lowry S."/>
            <person name="LaButti K."/>
            <person name="Han J."/>
            <person name="Copeland A."/>
            <person name="Lindquist E."/>
            <person name="Barry K."/>
            <person name="Schmutz J."/>
            <person name="Baker S.E."/>
            <person name="Ciuffetti L.M."/>
            <person name="Grigoriev I.V."/>
            <person name="Zhong S."/>
            <person name="Turgeon B.G."/>
        </authorList>
    </citation>
    <scope>NUCLEOTIDE SEQUENCE [LARGE SCALE GENOMIC DNA]</scope>
    <source>
        <strain evidence="3">ND90Pr / ATCC 201652</strain>
    </source>
</reference>
<proteinExistence type="predicted"/>